<dbReference type="Pfam" id="PF13456">
    <property type="entry name" value="RVT_3"/>
    <property type="match status" value="1"/>
</dbReference>
<organism evidence="2 3">
    <name type="scientific">Canna indica</name>
    <name type="common">Indian-shot</name>
    <dbReference type="NCBI Taxonomy" id="4628"/>
    <lineage>
        <taxon>Eukaryota</taxon>
        <taxon>Viridiplantae</taxon>
        <taxon>Streptophyta</taxon>
        <taxon>Embryophyta</taxon>
        <taxon>Tracheophyta</taxon>
        <taxon>Spermatophyta</taxon>
        <taxon>Magnoliopsida</taxon>
        <taxon>Liliopsida</taxon>
        <taxon>Zingiberales</taxon>
        <taxon>Cannaceae</taxon>
        <taxon>Canna</taxon>
    </lineage>
</organism>
<dbReference type="InterPro" id="IPR012337">
    <property type="entry name" value="RNaseH-like_sf"/>
</dbReference>
<dbReference type="Proteomes" id="UP001327560">
    <property type="component" value="Chromosome 8"/>
</dbReference>
<dbReference type="AlphaFoldDB" id="A0AAQ3KW05"/>
<dbReference type="PANTHER" id="PTHR47723">
    <property type="entry name" value="OS05G0353850 PROTEIN"/>
    <property type="match status" value="1"/>
</dbReference>
<dbReference type="GO" id="GO:0003676">
    <property type="term" value="F:nucleic acid binding"/>
    <property type="evidence" value="ECO:0007669"/>
    <property type="project" value="InterPro"/>
</dbReference>
<evidence type="ECO:0000313" key="3">
    <source>
        <dbReference type="Proteomes" id="UP001327560"/>
    </source>
</evidence>
<dbReference type="InterPro" id="IPR044730">
    <property type="entry name" value="RNase_H-like_dom_plant"/>
</dbReference>
<proteinExistence type="predicted"/>
<dbReference type="SUPFAM" id="SSF53098">
    <property type="entry name" value="Ribonuclease H-like"/>
    <property type="match status" value="1"/>
</dbReference>
<dbReference type="GO" id="GO:0004523">
    <property type="term" value="F:RNA-DNA hybrid ribonuclease activity"/>
    <property type="evidence" value="ECO:0007669"/>
    <property type="project" value="InterPro"/>
</dbReference>
<gene>
    <name evidence="2" type="ORF">Cni_G24466</name>
</gene>
<protein>
    <recommendedName>
        <fullName evidence="1">RNase H type-1 domain-containing protein</fullName>
    </recommendedName>
</protein>
<evidence type="ECO:0000313" key="2">
    <source>
        <dbReference type="EMBL" id="WOL15685.1"/>
    </source>
</evidence>
<dbReference type="InterPro" id="IPR053151">
    <property type="entry name" value="RNase_H-like"/>
</dbReference>
<reference evidence="2 3" key="1">
    <citation type="submission" date="2023-10" db="EMBL/GenBank/DDBJ databases">
        <title>Chromosome-scale genome assembly provides insights into flower coloration mechanisms of Canna indica.</title>
        <authorList>
            <person name="Li C."/>
        </authorList>
    </citation>
    <scope>NUCLEOTIDE SEQUENCE [LARGE SCALE GENOMIC DNA]</scope>
    <source>
        <tissue evidence="2">Flower</tissue>
    </source>
</reference>
<dbReference type="PANTHER" id="PTHR47723:SF19">
    <property type="entry name" value="POLYNUCLEOTIDYL TRANSFERASE, RIBONUCLEASE H-LIKE SUPERFAMILY PROTEIN"/>
    <property type="match status" value="1"/>
</dbReference>
<dbReference type="InterPro" id="IPR002156">
    <property type="entry name" value="RNaseH_domain"/>
</dbReference>
<name>A0AAQ3KW05_9LILI</name>
<dbReference type="CDD" id="cd06222">
    <property type="entry name" value="RNase_H_like"/>
    <property type="match status" value="1"/>
</dbReference>
<sequence length="226" mass="25485">MRIALSTRKLVTSDFFFIVIPTSSPEMSFSFLASRKGVGLLKTSLRLLIPRNHHHSKASPYIWEKPRTGWMKLNFDGASKCGISNHASIGGVCRDHEGLFKLGYAERIGQATSSVAELAACKRGLELALQNGWLNIWIEGDAKVVMDFLANNAKLKSQDDLRIVKEISLLIPQLSEFHATHIYRRGNKVAHRFAKLGYKYRKPQIWRDVPPIEVARFLQHDVAGCN</sequence>
<feature type="domain" description="RNase H type-1" evidence="1">
    <location>
        <begin position="74"/>
        <end position="196"/>
    </location>
</feature>
<dbReference type="InterPro" id="IPR036397">
    <property type="entry name" value="RNaseH_sf"/>
</dbReference>
<accession>A0AAQ3KW05</accession>
<dbReference type="Gene3D" id="3.30.420.10">
    <property type="entry name" value="Ribonuclease H-like superfamily/Ribonuclease H"/>
    <property type="match status" value="1"/>
</dbReference>
<evidence type="ECO:0000259" key="1">
    <source>
        <dbReference type="Pfam" id="PF13456"/>
    </source>
</evidence>
<dbReference type="EMBL" id="CP136897">
    <property type="protein sequence ID" value="WOL15685.1"/>
    <property type="molecule type" value="Genomic_DNA"/>
</dbReference>
<keyword evidence="3" id="KW-1185">Reference proteome</keyword>